<evidence type="ECO:0000313" key="1">
    <source>
        <dbReference type="EMBL" id="KAI5667650.1"/>
    </source>
</evidence>
<gene>
    <name evidence="1" type="ORF">M9H77_17503</name>
</gene>
<comment type="caution">
    <text evidence="1">The sequence shown here is derived from an EMBL/GenBank/DDBJ whole genome shotgun (WGS) entry which is preliminary data.</text>
</comment>
<organism evidence="1 2">
    <name type="scientific">Catharanthus roseus</name>
    <name type="common">Madagascar periwinkle</name>
    <name type="synonym">Vinca rosea</name>
    <dbReference type="NCBI Taxonomy" id="4058"/>
    <lineage>
        <taxon>Eukaryota</taxon>
        <taxon>Viridiplantae</taxon>
        <taxon>Streptophyta</taxon>
        <taxon>Embryophyta</taxon>
        <taxon>Tracheophyta</taxon>
        <taxon>Spermatophyta</taxon>
        <taxon>Magnoliopsida</taxon>
        <taxon>eudicotyledons</taxon>
        <taxon>Gunneridae</taxon>
        <taxon>Pentapetalae</taxon>
        <taxon>asterids</taxon>
        <taxon>lamiids</taxon>
        <taxon>Gentianales</taxon>
        <taxon>Apocynaceae</taxon>
        <taxon>Rauvolfioideae</taxon>
        <taxon>Vinceae</taxon>
        <taxon>Catharanthinae</taxon>
        <taxon>Catharanthus</taxon>
    </lineage>
</organism>
<proteinExistence type="predicted"/>
<protein>
    <submittedName>
        <fullName evidence="1">Uncharacterized protein</fullName>
    </submittedName>
</protein>
<evidence type="ECO:0000313" key="2">
    <source>
        <dbReference type="Proteomes" id="UP001060085"/>
    </source>
</evidence>
<name>A0ACC0B4S4_CATRO</name>
<accession>A0ACC0B4S4</accession>
<dbReference type="Proteomes" id="UP001060085">
    <property type="component" value="Linkage Group LG04"/>
</dbReference>
<dbReference type="EMBL" id="CM044704">
    <property type="protein sequence ID" value="KAI5667650.1"/>
    <property type="molecule type" value="Genomic_DNA"/>
</dbReference>
<reference evidence="2" key="1">
    <citation type="journal article" date="2023" name="Nat. Plants">
        <title>Single-cell RNA sequencing provides a high-resolution roadmap for understanding the multicellular compartmentation of specialized metabolism.</title>
        <authorList>
            <person name="Sun S."/>
            <person name="Shen X."/>
            <person name="Li Y."/>
            <person name="Li Y."/>
            <person name="Wang S."/>
            <person name="Li R."/>
            <person name="Zhang H."/>
            <person name="Shen G."/>
            <person name="Guo B."/>
            <person name="Wei J."/>
            <person name="Xu J."/>
            <person name="St-Pierre B."/>
            <person name="Chen S."/>
            <person name="Sun C."/>
        </authorList>
    </citation>
    <scope>NUCLEOTIDE SEQUENCE [LARGE SCALE GENOMIC DNA]</scope>
</reference>
<sequence>MEDQLIQTEKFRKNHVPPRSNNMIFMIYIKKNKIQGRNTVDEVFCLSAQQGYTVFYRNCDDSNVLNDVVVAHPTSIQMLRTWPYVMDTTYKTNKIVPSENICYDPLGPSILIVRRSTLNPPRGEIELHFDILGTGIHSFRTRFPSFGARPRCFE</sequence>
<keyword evidence="2" id="KW-1185">Reference proteome</keyword>